<keyword evidence="1" id="KW-0418">Kinase</keyword>
<dbReference type="EC" id="2.7.1.169" evidence="1"/>
<accession>A0A7C5LF68</accession>
<evidence type="ECO:0000313" key="3">
    <source>
        <dbReference type="EMBL" id="HHK68063.1"/>
    </source>
</evidence>
<dbReference type="AlphaFoldDB" id="A0A7C5LF68"/>
<comment type="function">
    <text evidence="1">Phosphorylates (R)-pantoate to form (R)-4-phosphopantoate in the CoA biosynthesis pathway.</text>
</comment>
<dbReference type="Pfam" id="PF00288">
    <property type="entry name" value="GHMP_kinases_N"/>
    <property type="match status" value="1"/>
</dbReference>
<sequence>MKKAFIETPAPLSSIFSPKVLDNGRLRQDPDRIGARGGGFSFTPGVETTVEVLDGGPGLKVEINGELASFPPSEKAVELSRKLRGVEGFISVKHRIHVPIATGFGTSAASALGVLMALSHLAGKPMTLREAVKLTHYVELECRTGLNSEAGFGRTGLVLVLREGSPDHSITDEIPLPSRCKIVSVVAGQIPTSDAIASVERLQHLERLGDTYIERILQNPTPENFLSQARAFAAEAGLVDQQVHEIFTAMERLPTLGYAMNMVGRAAHALVYEEDVENIAATLRTRFPQHRIVVGGTNSSITLNTL</sequence>
<dbReference type="GO" id="GO:0005524">
    <property type="term" value="F:ATP binding"/>
    <property type="evidence" value="ECO:0007669"/>
    <property type="project" value="UniProtKB-KW"/>
</dbReference>
<protein>
    <recommendedName>
        <fullName evidence="1">Pantoate kinase</fullName>
        <shortName evidence="1">PoK</shortName>
        <ecNumber evidence="1">2.7.1.169</ecNumber>
    </recommendedName>
</protein>
<organism evidence="3">
    <name type="scientific">Caldiarchaeum subterraneum</name>
    <dbReference type="NCBI Taxonomy" id="311458"/>
    <lineage>
        <taxon>Archaea</taxon>
        <taxon>Nitrososphaerota</taxon>
        <taxon>Candidatus Caldarchaeales</taxon>
        <taxon>Candidatus Caldarchaeaceae</taxon>
        <taxon>Candidatus Caldarchaeum</taxon>
    </lineage>
</organism>
<keyword evidence="1" id="KW-0067">ATP-binding</keyword>
<dbReference type="InterPro" id="IPR014721">
    <property type="entry name" value="Ribsml_uS5_D2-typ_fold_subgr"/>
</dbReference>
<evidence type="ECO:0000256" key="1">
    <source>
        <dbReference type="HAMAP-Rule" id="MF_02223"/>
    </source>
</evidence>
<dbReference type="GO" id="GO:0016301">
    <property type="term" value="F:kinase activity"/>
    <property type="evidence" value="ECO:0007669"/>
    <property type="project" value="UniProtKB-UniRule"/>
</dbReference>
<keyword evidence="1" id="KW-0547">Nucleotide-binding</keyword>
<dbReference type="PANTHER" id="PTHR42282">
    <property type="entry name" value="PANTOATE KINASE-RELATED"/>
    <property type="match status" value="1"/>
</dbReference>
<dbReference type="HAMAP" id="MF_02223">
    <property type="entry name" value="Pantoate_kinase"/>
    <property type="match status" value="1"/>
</dbReference>
<feature type="domain" description="GHMP kinase N-terminal" evidence="2">
    <location>
        <begin position="77"/>
        <end position="146"/>
    </location>
</feature>
<evidence type="ECO:0000259" key="2">
    <source>
        <dbReference type="Pfam" id="PF00288"/>
    </source>
</evidence>
<dbReference type="InterPro" id="IPR020568">
    <property type="entry name" value="Ribosomal_Su5_D2-typ_SF"/>
</dbReference>
<dbReference type="Gene3D" id="3.30.230.10">
    <property type="match status" value="1"/>
</dbReference>
<keyword evidence="1" id="KW-0808">Transferase</keyword>
<dbReference type="EMBL" id="DRWN01000023">
    <property type="protein sequence ID" value="HHK68063.1"/>
    <property type="molecule type" value="Genomic_DNA"/>
</dbReference>
<gene>
    <name evidence="3" type="ORF">ENM11_02760</name>
</gene>
<dbReference type="InterPro" id="IPR012043">
    <property type="entry name" value="PoK"/>
</dbReference>
<reference evidence="3" key="1">
    <citation type="journal article" date="2020" name="mSystems">
        <title>Genome- and Community-Level Interaction Insights into Carbon Utilization and Element Cycling Functions of Hydrothermarchaeota in Hydrothermal Sediment.</title>
        <authorList>
            <person name="Zhou Z."/>
            <person name="Liu Y."/>
            <person name="Xu W."/>
            <person name="Pan J."/>
            <person name="Luo Z.H."/>
            <person name="Li M."/>
        </authorList>
    </citation>
    <scope>NUCLEOTIDE SEQUENCE [LARGE SCALE GENOMIC DNA]</scope>
    <source>
        <strain evidence="3">SpSt-1056</strain>
    </source>
</reference>
<dbReference type="GO" id="GO:0015937">
    <property type="term" value="P:coenzyme A biosynthetic process"/>
    <property type="evidence" value="ECO:0007669"/>
    <property type="project" value="UniProtKB-UniRule"/>
</dbReference>
<dbReference type="UniPathway" id="UPA00241"/>
<comment type="pathway">
    <text evidence="1">Cofactor biosynthesis; coenzyme A biosynthesis.</text>
</comment>
<comment type="similarity">
    <text evidence="1">Belongs to the GHMP kinase family. PoK subfamily.</text>
</comment>
<dbReference type="InterPro" id="IPR006204">
    <property type="entry name" value="GHMP_kinase_N_dom"/>
</dbReference>
<comment type="catalytic activity">
    <reaction evidence="1">
        <text>(R)-pantoate + ATP = (R)-4-phosphopantoate + ADP + H(+)</text>
        <dbReference type="Rhea" id="RHEA:28246"/>
        <dbReference type="ChEBI" id="CHEBI:15378"/>
        <dbReference type="ChEBI" id="CHEBI:15980"/>
        <dbReference type="ChEBI" id="CHEBI:30616"/>
        <dbReference type="ChEBI" id="CHEBI:61294"/>
        <dbReference type="ChEBI" id="CHEBI:456216"/>
        <dbReference type="EC" id="2.7.1.169"/>
    </reaction>
</comment>
<dbReference type="SUPFAM" id="SSF54211">
    <property type="entry name" value="Ribosomal protein S5 domain 2-like"/>
    <property type="match status" value="1"/>
</dbReference>
<comment type="caution">
    <text evidence="3">The sequence shown here is derived from an EMBL/GenBank/DDBJ whole genome shotgun (WGS) entry which is preliminary data.</text>
</comment>
<name>A0A7C5LF68_CALS0</name>
<dbReference type="PANTHER" id="PTHR42282:SF1">
    <property type="entry name" value="PANTOATE KINASE"/>
    <property type="match status" value="1"/>
</dbReference>
<keyword evidence="1" id="KW-0173">Coenzyme A biosynthesis</keyword>
<proteinExistence type="inferred from homology"/>